<evidence type="ECO:0000256" key="2">
    <source>
        <dbReference type="ARBA" id="ARBA00022771"/>
    </source>
</evidence>
<dbReference type="AlphaFoldDB" id="A0A3M0BJ32"/>
<evidence type="ECO:0000259" key="6">
    <source>
        <dbReference type="Pfam" id="PF01258"/>
    </source>
</evidence>
<feature type="domain" description="Zinc finger DksA/TraR C4-type" evidence="6">
    <location>
        <begin position="75"/>
        <end position="105"/>
    </location>
</feature>
<protein>
    <submittedName>
        <fullName evidence="7">TraR/DksA family transcriptional regulator</fullName>
    </submittedName>
</protein>
<dbReference type="PROSITE" id="PS01102">
    <property type="entry name" value="ZF_DKSA_1"/>
    <property type="match status" value="1"/>
</dbReference>
<evidence type="ECO:0000256" key="5">
    <source>
        <dbReference type="SAM" id="MobiDB-lite"/>
    </source>
</evidence>
<dbReference type="Gene3D" id="1.20.120.910">
    <property type="entry name" value="DksA, coiled-coil domain"/>
    <property type="match status" value="1"/>
</dbReference>
<organism evidence="7 8">
    <name type="scientific">Hydrogenothermus marinus</name>
    <dbReference type="NCBI Taxonomy" id="133270"/>
    <lineage>
        <taxon>Bacteria</taxon>
        <taxon>Pseudomonadati</taxon>
        <taxon>Aquificota</taxon>
        <taxon>Aquificia</taxon>
        <taxon>Aquificales</taxon>
        <taxon>Hydrogenothermaceae</taxon>
        <taxon>Hydrogenothermus</taxon>
    </lineage>
</organism>
<dbReference type="InterPro" id="IPR020458">
    <property type="entry name" value="Znf_DskA_TraR_CS"/>
</dbReference>
<dbReference type="Pfam" id="PF01258">
    <property type="entry name" value="zf-dskA_traR"/>
    <property type="match status" value="1"/>
</dbReference>
<dbReference type="PRINTS" id="PR00618">
    <property type="entry name" value="DKSAZNFINGER"/>
</dbReference>
<keyword evidence="3" id="KW-0862">Zinc</keyword>
<comment type="caution">
    <text evidence="7">The sequence shown here is derived from an EMBL/GenBank/DDBJ whole genome shotgun (WGS) entry which is preliminary data.</text>
</comment>
<dbReference type="InterPro" id="IPR037187">
    <property type="entry name" value="DnaK_N"/>
</dbReference>
<sequence>MDIEKVREELLKKRAEIIESLENNKKESQNEKSGVEDAADEVTAELSRETLYKLSQTEREKLFLIDIALKKIESGTYGICEECGNPIGEKRLEAIPWVRLCIDCSQNEEALRLSNGYEDINYYNILPDASNFIEEEDNKSVSE</sequence>
<dbReference type="PANTHER" id="PTHR33823">
    <property type="entry name" value="RNA POLYMERASE-BINDING TRANSCRIPTION FACTOR DKSA-RELATED"/>
    <property type="match status" value="1"/>
</dbReference>
<accession>A0A3M0BJ32</accession>
<reference evidence="7 8" key="1">
    <citation type="submission" date="2018-10" db="EMBL/GenBank/DDBJ databases">
        <title>Genomic Encyclopedia of Archaeal and Bacterial Type Strains, Phase II (KMG-II): from individual species to whole genera.</title>
        <authorList>
            <person name="Goeker M."/>
        </authorList>
    </citation>
    <scope>NUCLEOTIDE SEQUENCE [LARGE SCALE GENOMIC DNA]</scope>
    <source>
        <strain evidence="7 8">VM1</strain>
    </source>
</reference>
<evidence type="ECO:0000256" key="1">
    <source>
        <dbReference type="ARBA" id="ARBA00022723"/>
    </source>
</evidence>
<feature type="zinc finger region" description="dksA C4-type" evidence="4">
    <location>
        <begin position="80"/>
        <end position="104"/>
    </location>
</feature>
<dbReference type="GO" id="GO:0008270">
    <property type="term" value="F:zinc ion binding"/>
    <property type="evidence" value="ECO:0007669"/>
    <property type="project" value="UniProtKB-KW"/>
</dbReference>
<feature type="compositionally biased region" description="Basic and acidic residues" evidence="5">
    <location>
        <begin position="22"/>
        <end position="35"/>
    </location>
</feature>
<dbReference type="SUPFAM" id="SSF109635">
    <property type="entry name" value="DnaK suppressor protein DksA, alpha-hairpin domain"/>
    <property type="match status" value="1"/>
</dbReference>
<proteinExistence type="predicted"/>
<evidence type="ECO:0000313" key="8">
    <source>
        <dbReference type="Proteomes" id="UP000280842"/>
    </source>
</evidence>
<keyword evidence="1" id="KW-0479">Metal-binding</keyword>
<feature type="region of interest" description="Disordered" evidence="5">
    <location>
        <begin position="22"/>
        <end position="41"/>
    </location>
</feature>
<dbReference type="InterPro" id="IPR000962">
    <property type="entry name" value="Znf_DskA_TraR"/>
</dbReference>
<evidence type="ECO:0000256" key="3">
    <source>
        <dbReference type="ARBA" id="ARBA00022833"/>
    </source>
</evidence>
<keyword evidence="8" id="KW-1185">Reference proteome</keyword>
<keyword evidence="2" id="KW-0863">Zinc-finger</keyword>
<gene>
    <name evidence="7" type="ORF">CLV39_0867</name>
</gene>
<dbReference type="OrthoDB" id="9811543at2"/>
<evidence type="ECO:0000313" key="7">
    <source>
        <dbReference type="EMBL" id="RMA97211.1"/>
    </source>
</evidence>
<dbReference type="SUPFAM" id="SSF57716">
    <property type="entry name" value="Glucocorticoid receptor-like (DNA-binding domain)"/>
    <property type="match status" value="1"/>
</dbReference>
<name>A0A3M0BJ32_9AQUI</name>
<dbReference type="EMBL" id="REFO01000011">
    <property type="protein sequence ID" value="RMA97211.1"/>
    <property type="molecule type" value="Genomic_DNA"/>
</dbReference>
<dbReference type="InterPro" id="IPR020460">
    <property type="entry name" value="Znf_C4-type_bac"/>
</dbReference>
<evidence type="ECO:0000256" key="4">
    <source>
        <dbReference type="PROSITE-ProRule" id="PRU00510"/>
    </source>
</evidence>
<dbReference type="PROSITE" id="PS51128">
    <property type="entry name" value="ZF_DKSA_2"/>
    <property type="match status" value="1"/>
</dbReference>
<dbReference type="Proteomes" id="UP000280842">
    <property type="component" value="Unassembled WGS sequence"/>
</dbReference>
<dbReference type="RefSeq" id="WP_121922996.1">
    <property type="nucleotide sequence ID" value="NZ_REFO01000011.1"/>
</dbReference>